<name>A0A9D4CTW8_DREPO</name>
<comment type="caution">
    <text evidence="1">The sequence shown here is derived from an EMBL/GenBank/DDBJ whole genome shotgun (WGS) entry which is preliminary data.</text>
</comment>
<dbReference type="Proteomes" id="UP000828390">
    <property type="component" value="Unassembled WGS sequence"/>
</dbReference>
<evidence type="ECO:0000313" key="2">
    <source>
        <dbReference type="Proteomes" id="UP000828390"/>
    </source>
</evidence>
<evidence type="ECO:0000313" key="1">
    <source>
        <dbReference type="EMBL" id="KAH3733381.1"/>
    </source>
</evidence>
<accession>A0A9D4CTW8</accession>
<protein>
    <submittedName>
        <fullName evidence="1">Uncharacterized protein</fullName>
    </submittedName>
</protein>
<dbReference type="EMBL" id="JAIWYP010000011">
    <property type="protein sequence ID" value="KAH3733381.1"/>
    <property type="molecule type" value="Genomic_DNA"/>
</dbReference>
<sequence length="157" mass="17309">MQGVYTTTDYIDNVYNKVMKGLRSYFKNKLTSLADDVFFAPFIPNITRNRRSTEETNINVIFLPRAEYDMNYHGNHKVCVNTAVGLVMDAIENGDIYLGLPTRSVSQCINSGCTTTTRTVIPPPPTTTSAAMESLASLTVILTGVLGSLYACPEYCC</sequence>
<organism evidence="1 2">
    <name type="scientific">Dreissena polymorpha</name>
    <name type="common">Zebra mussel</name>
    <name type="synonym">Mytilus polymorpha</name>
    <dbReference type="NCBI Taxonomy" id="45954"/>
    <lineage>
        <taxon>Eukaryota</taxon>
        <taxon>Metazoa</taxon>
        <taxon>Spiralia</taxon>
        <taxon>Lophotrochozoa</taxon>
        <taxon>Mollusca</taxon>
        <taxon>Bivalvia</taxon>
        <taxon>Autobranchia</taxon>
        <taxon>Heteroconchia</taxon>
        <taxon>Euheterodonta</taxon>
        <taxon>Imparidentia</taxon>
        <taxon>Neoheterodontei</taxon>
        <taxon>Myida</taxon>
        <taxon>Dreissenoidea</taxon>
        <taxon>Dreissenidae</taxon>
        <taxon>Dreissena</taxon>
    </lineage>
</organism>
<reference evidence="1" key="1">
    <citation type="journal article" date="2019" name="bioRxiv">
        <title>The Genome of the Zebra Mussel, Dreissena polymorpha: A Resource for Invasive Species Research.</title>
        <authorList>
            <person name="McCartney M.A."/>
            <person name="Auch B."/>
            <person name="Kono T."/>
            <person name="Mallez S."/>
            <person name="Zhang Y."/>
            <person name="Obille A."/>
            <person name="Becker A."/>
            <person name="Abrahante J.E."/>
            <person name="Garbe J."/>
            <person name="Badalamenti J.P."/>
            <person name="Herman A."/>
            <person name="Mangelson H."/>
            <person name="Liachko I."/>
            <person name="Sullivan S."/>
            <person name="Sone E.D."/>
            <person name="Koren S."/>
            <person name="Silverstein K.A.T."/>
            <person name="Beckman K.B."/>
            <person name="Gohl D.M."/>
        </authorList>
    </citation>
    <scope>NUCLEOTIDE SEQUENCE</scope>
    <source>
        <strain evidence="1">Duluth1</strain>
        <tissue evidence="1">Whole animal</tissue>
    </source>
</reference>
<proteinExistence type="predicted"/>
<reference evidence="1" key="2">
    <citation type="submission" date="2020-11" db="EMBL/GenBank/DDBJ databases">
        <authorList>
            <person name="McCartney M.A."/>
            <person name="Auch B."/>
            <person name="Kono T."/>
            <person name="Mallez S."/>
            <person name="Becker A."/>
            <person name="Gohl D.M."/>
            <person name="Silverstein K.A.T."/>
            <person name="Koren S."/>
            <person name="Bechman K.B."/>
            <person name="Herman A."/>
            <person name="Abrahante J.E."/>
            <person name="Garbe J."/>
        </authorList>
    </citation>
    <scope>NUCLEOTIDE SEQUENCE</scope>
    <source>
        <strain evidence="1">Duluth1</strain>
        <tissue evidence="1">Whole animal</tissue>
    </source>
</reference>
<keyword evidence="2" id="KW-1185">Reference proteome</keyword>
<gene>
    <name evidence="1" type="ORF">DPMN_039807</name>
</gene>
<dbReference type="AlphaFoldDB" id="A0A9D4CTW8"/>